<evidence type="ECO:0000259" key="7">
    <source>
        <dbReference type="PROSITE" id="PS51012"/>
    </source>
</evidence>
<keyword evidence="4 6" id="KW-0472">Membrane</keyword>
<evidence type="ECO:0000256" key="3">
    <source>
        <dbReference type="ARBA" id="ARBA00022989"/>
    </source>
</evidence>
<evidence type="ECO:0000256" key="6">
    <source>
        <dbReference type="RuleBase" id="RU361157"/>
    </source>
</evidence>
<keyword evidence="5" id="KW-0046">Antibiotic resistance</keyword>
<dbReference type="GO" id="GO:0046677">
    <property type="term" value="P:response to antibiotic"/>
    <property type="evidence" value="ECO:0007669"/>
    <property type="project" value="UniProtKB-KW"/>
</dbReference>
<comment type="similarity">
    <text evidence="6">Belongs to the ABC-2 integral membrane protein family.</text>
</comment>
<dbReference type="PATRIC" id="fig|1179773.3.peg.5451"/>
<evidence type="ECO:0000313" key="9">
    <source>
        <dbReference type="Proteomes" id="UP000006281"/>
    </source>
</evidence>
<name>K0K7R7_SACES</name>
<evidence type="ECO:0000313" key="8">
    <source>
        <dbReference type="EMBL" id="CCH32668.1"/>
    </source>
</evidence>
<keyword evidence="6" id="KW-1003">Cell membrane</keyword>
<evidence type="ECO:0000256" key="5">
    <source>
        <dbReference type="ARBA" id="ARBA00023251"/>
    </source>
</evidence>
<dbReference type="AlphaFoldDB" id="K0K7R7"/>
<dbReference type="KEGG" id="sesp:BN6_54090"/>
<dbReference type="InterPro" id="IPR047817">
    <property type="entry name" value="ABC2_TM_bact-type"/>
</dbReference>
<dbReference type="PANTHER" id="PTHR43229">
    <property type="entry name" value="NODULATION PROTEIN J"/>
    <property type="match status" value="1"/>
</dbReference>
<keyword evidence="6" id="KW-0813">Transport</keyword>
<dbReference type="InterPro" id="IPR000412">
    <property type="entry name" value="ABC_2_transport"/>
</dbReference>
<keyword evidence="9" id="KW-1185">Reference proteome</keyword>
<dbReference type="Proteomes" id="UP000006281">
    <property type="component" value="Chromosome"/>
</dbReference>
<dbReference type="BioCyc" id="SESP1179773:BN6_RS26145-MONOMER"/>
<feature type="transmembrane region" description="Helical" evidence="6">
    <location>
        <begin position="21"/>
        <end position="40"/>
    </location>
</feature>
<dbReference type="GO" id="GO:0140359">
    <property type="term" value="F:ABC-type transporter activity"/>
    <property type="evidence" value="ECO:0007669"/>
    <property type="project" value="InterPro"/>
</dbReference>
<evidence type="ECO:0000256" key="1">
    <source>
        <dbReference type="ARBA" id="ARBA00004141"/>
    </source>
</evidence>
<gene>
    <name evidence="8" type="ordered locus">BN6_54090</name>
</gene>
<dbReference type="GO" id="GO:0043190">
    <property type="term" value="C:ATP-binding cassette (ABC) transporter complex"/>
    <property type="evidence" value="ECO:0007669"/>
    <property type="project" value="InterPro"/>
</dbReference>
<dbReference type="Pfam" id="PF01061">
    <property type="entry name" value="ABC2_membrane"/>
    <property type="match status" value="1"/>
</dbReference>
<dbReference type="HOGENOM" id="CLU_039483_2_3_11"/>
<organism evidence="8 9">
    <name type="scientific">Saccharothrix espanaensis (strain ATCC 51144 / DSM 44229 / JCM 9112 / NBRC 15066 / NRRL 15764)</name>
    <dbReference type="NCBI Taxonomy" id="1179773"/>
    <lineage>
        <taxon>Bacteria</taxon>
        <taxon>Bacillati</taxon>
        <taxon>Actinomycetota</taxon>
        <taxon>Actinomycetes</taxon>
        <taxon>Pseudonocardiales</taxon>
        <taxon>Pseudonocardiaceae</taxon>
        <taxon>Saccharothrix</taxon>
    </lineage>
</organism>
<feature type="transmembrane region" description="Helical" evidence="6">
    <location>
        <begin position="107"/>
        <end position="130"/>
    </location>
</feature>
<dbReference type="eggNOG" id="COG0842">
    <property type="taxonomic scope" value="Bacteria"/>
</dbReference>
<dbReference type="PANTHER" id="PTHR43229:SF3">
    <property type="entry name" value="ABC-TYPE MULTIDRUG TRANSPORT SYSTEM, PERMEASE COMPONENT"/>
    <property type="match status" value="1"/>
</dbReference>
<feature type="transmembrane region" description="Helical" evidence="6">
    <location>
        <begin position="60"/>
        <end position="81"/>
    </location>
</feature>
<sequence length="250" mass="26945">MAFVSDTAILWRYEVKRLLRSPALIAVGLVQPLLWLVLYAPLLNQVSVPGVGQEQMFDRFAPGLLVLLALFGSLYTGFGMVSELRSGVVERLAATRMSRAALIVAKLLRDVVIVLPQALVLLVIAFAMGLDFSAGGLLLALVLFVLITMLTAAFSYAIALAVRDENVLSQLLGFLSLPLLLLSGVVLPISLAPDWLRVVAQVNPFYHVVEASRALFAGAFTDSSVPIAFGVISVLTLLTVRWSIGSLRNV</sequence>
<protein>
    <recommendedName>
        <fullName evidence="6">Transport permease protein</fullName>
    </recommendedName>
</protein>
<evidence type="ECO:0000256" key="2">
    <source>
        <dbReference type="ARBA" id="ARBA00022692"/>
    </source>
</evidence>
<dbReference type="STRING" id="1179773.BN6_54090"/>
<dbReference type="InterPro" id="IPR013525">
    <property type="entry name" value="ABC2_TM"/>
</dbReference>
<dbReference type="PIRSF" id="PIRSF006648">
    <property type="entry name" value="DrrB"/>
    <property type="match status" value="1"/>
</dbReference>
<keyword evidence="2 6" id="KW-0812">Transmembrane</keyword>
<dbReference type="RefSeq" id="WP_015102780.1">
    <property type="nucleotide sequence ID" value="NC_019673.1"/>
</dbReference>
<comment type="subcellular location">
    <subcellularLocation>
        <location evidence="6">Cell membrane</location>
        <topology evidence="6">Multi-pass membrane protein</topology>
    </subcellularLocation>
    <subcellularLocation>
        <location evidence="1">Membrane</location>
        <topology evidence="1">Multi-pass membrane protein</topology>
    </subcellularLocation>
</comment>
<feature type="transmembrane region" description="Helical" evidence="6">
    <location>
        <begin position="171"/>
        <end position="191"/>
    </location>
</feature>
<dbReference type="InterPro" id="IPR051784">
    <property type="entry name" value="Nod_factor_ABC_transporter"/>
</dbReference>
<feature type="transmembrane region" description="Helical" evidence="6">
    <location>
        <begin position="225"/>
        <end position="244"/>
    </location>
</feature>
<dbReference type="EMBL" id="HE804045">
    <property type="protein sequence ID" value="CCH32668.1"/>
    <property type="molecule type" value="Genomic_DNA"/>
</dbReference>
<reference evidence="8 9" key="1">
    <citation type="journal article" date="2012" name="BMC Genomics">
        <title>Complete genome sequence of Saccharothrix espanaensis DSM 44229T and comparison to the other completely sequenced Pseudonocardiaceae.</title>
        <authorList>
            <person name="Strobel T."/>
            <person name="Al-Dilaimi A."/>
            <person name="Blom J."/>
            <person name="Gessner A."/>
            <person name="Kalinowski J."/>
            <person name="Luzhetska M."/>
            <person name="Puhler A."/>
            <person name="Szczepanowski R."/>
            <person name="Bechthold A."/>
            <person name="Ruckert C."/>
        </authorList>
    </citation>
    <scope>NUCLEOTIDE SEQUENCE [LARGE SCALE GENOMIC DNA]</scope>
    <source>
        <strain evidence="9">ATCC 51144 / DSM 44229 / JCM 9112 / NBRC 15066 / NRRL 15764</strain>
    </source>
</reference>
<accession>K0K7R7</accession>
<feature type="domain" description="ABC transmembrane type-2" evidence="7">
    <location>
        <begin position="23"/>
        <end position="250"/>
    </location>
</feature>
<feature type="transmembrane region" description="Helical" evidence="6">
    <location>
        <begin position="136"/>
        <end position="159"/>
    </location>
</feature>
<keyword evidence="3 6" id="KW-1133">Transmembrane helix</keyword>
<proteinExistence type="inferred from homology"/>
<evidence type="ECO:0000256" key="4">
    <source>
        <dbReference type="ARBA" id="ARBA00023136"/>
    </source>
</evidence>
<dbReference type="OrthoDB" id="9255971at2"/>
<dbReference type="PROSITE" id="PS51012">
    <property type="entry name" value="ABC_TM2"/>
    <property type="match status" value="1"/>
</dbReference>